<keyword evidence="4 12" id="KW-0963">Cytoplasm</keyword>
<dbReference type="GO" id="GO:0005737">
    <property type="term" value="C:cytoplasm"/>
    <property type="evidence" value="ECO:0007669"/>
    <property type="project" value="UniProtKB-SubCell"/>
</dbReference>
<dbReference type="GO" id="GO:0004197">
    <property type="term" value="F:cysteine-type endopeptidase activity"/>
    <property type="evidence" value="ECO:0007669"/>
    <property type="project" value="TreeGrafter"/>
</dbReference>
<evidence type="ECO:0000256" key="11">
    <source>
        <dbReference type="ARBA" id="ARBA00029362"/>
    </source>
</evidence>
<keyword evidence="8 12" id="KW-0653">Protein transport</keyword>
<accession>A0A7K4X1U8</accession>
<keyword evidence="7" id="KW-0788">Thiol protease</keyword>
<evidence type="ECO:0000256" key="5">
    <source>
        <dbReference type="ARBA" id="ARBA00022670"/>
    </source>
</evidence>
<comment type="caution">
    <text evidence="15">The sequence shown here is derived from an EMBL/GenBank/DDBJ whole genome shotgun (WGS) entry which is preliminary data.</text>
</comment>
<keyword evidence="3" id="KW-0813">Transport</keyword>
<comment type="similarity">
    <text evidence="2 12">Belongs to the peptidase C54 family.</text>
</comment>
<feature type="non-terminal residue" evidence="15">
    <location>
        <position position="222"/>
    </location>
</feature>
<sequence>GWTLRPRPHFSPRDPLHLLGRVYNPGNGEELAGFRRDFGSRLWLTYRSGFPALPGTPRTTDCGWGCTLRSAQMLLGQGLVLHLLGRDWMWPEALLEPGGTPRRSRDPPGRTRTPRDGPRSAQDGPRAPQAGSRAPRDGPRTPQAGHGFPQMDTGSPGRTQDPPGWIQDPPGWIQDPPGRRRPPQNGQAPPGLDVGSPRMDTEPPGGTWDPSGRARGAPRDPP</sequence>
<organism evidence="15 16">
    <name type="scientific">Tachuris rubrigastra</name>
    <dbReference type="NCBI Taxonomy" id="495162"/>
    <lineage>
        <taxon>Eukaryota</taxon>
        <taxon>Metazoa</taxon>
        <taxon>Chordata</taxon>
        <taxon>Craniata</taxon>
        <taxon>Vertebrata</taxon>
        <taxon>Euteleostomi</taxon>
        <taxon>Archelosauria</taxon>
        <taxon>Archosauria</taxon>
        <taxon>Dinosauria</taxon>
        <taxon>Saurischia</taxon>
        <taxon>Theropoda</taxon>
        <taxon>Coelurosauria</taxon>
        <taxon>Aves</taxon>
        <taxon>Neognathae</taxon>
        <taxon>Neoaves</taxon>
        <taxon>Telluraves</taxon>
        <taxon>Australaves</taxon>
        <taxon>Passeriformes</taxon>
        <taxon>Tyrannidae</taxon>
        <taxon>Tachuris</taxon>
    </lineage>
</organism>
<evidence type="ECO:0000256" key="1">
    <source>
        <dbReference type="ARBA" id="ARBA00004496"/>
    </source>
</evidence>
<dbReference type="EC" id="3.4.22.-" evidence="12"/>
<evidence type="ECO:0000313" key="16">
    <source>
        <dbReference type="Proteomes" id="UP000540952"/>
    </source>
</evidence>
<feature type="region of interest" description="Disordered" evidence="13">
    <location>
        <begin position="95"/>
        <end position="222"/>
    </location>
</feature>
<dbReference type="Pfam" id="PF03416">
    <property type="entry name" value="Peptidase_C54"/>
    <property type="match status" value="1"/>
</dbReference>
<dbReference type="GO" id="GO:0019786">
    <property type="term" value="F:protein-phosphatidylethanolamide deconjugating activity"/>
    <property type="evidence" value="ECO:0007669"/>
    <property type="project" value="InterPro"/>
</dbReference>
<comment type="catalytic activity">
    <reaction evidence="11">
        <text>[protein]-C-terminal L-amino acid-glycyl-phosphatidylethanolamide + H2O = [protein]-C-terminal L-amino acid-glycine + a 1,2-diacyl-sn-glycero-3-phosphoethanolamine</text>
        <dbReference type="Rhea" id="RHEA:67548"/>
        <dbReference type="Rhea" id="RHEA-COMP:17323"/>
        <dbReference type="Rhea" id="RHEA-COMP:17324"/>
        <dbReference type="ChEBI" id="CHEBI:15377"/>
        <dbReference type="ChEBI" id="CHEBI:64612"/>
        <dbReference type="ChEBI" id="CHEBI:172940"/>
        <dbReference type="ChEBI" id="CHEBI:172941"/>
    </reaction>
    <physiologicalReaction direction="left-to-right" evidence="11">
        <dbReference type="Rhea" id="RHEA:67549"/>
    </physiologicalReaction>
</comment>
<proteinExistence type="inferred from homology"/>
<name>A0A7K4X1U8_9TYRA</name>
<dbReference type="GO" id="GO:0000045">
    <property type="term" value="P:autophagosome assembly"/>
    <property type="evidence" value="ECO:0007669"/>
    <property type="project" value="TreeGrafter"/>
</dbReference>
<dbReference type="InterPro" id="IPR038765">
    <property type="entry name" value="Papain-like_cys_pep_sf"/>
</dbReference>
<evidence type="ECO:0000313" key="15">
    <source>
        <dbReference type="EMBL" id="NWR40774.1"/>
    </source>
</evidence>
<evidence type="ECO:0000256" key="3">
    <source>
        <dbReference type="ARBA" id="ARBA00022448"/>
    </source>
</evidence>
<gene>
    <name evidence="15" type="primary">Atg4c_1</name>
    <name evidence="15" type="ORF">TACRUB_R15992</name>
</gene>
<dbReference type="Proteomes" id="UP000540952">
    <property type="component" value="Unassembled WGS sequence"/>
</dbReference>
<dbReference type="GO" id="GO:0016485">
    <property type="term" value="P:protein processing"/>
    <property type="evidence" value="ECO:0007669"/>
    <property type="project" value="TreeGrafter"/>
</dbReference>
<evidence type="ECO:0000256" key="10">
    <source>
        <dbReference type="ARBA" id="ARBA00029289"/>
    </source>
</evidence>
<evidence type="ECO:0000256" key="9">
    <source>
        <dbReference type="ARBA" id="ARBA00023006"/>
    </source>
</evidence>
<dbReference type="PANTHER" id="PTHR22624">
    <property type="entry name" value="CYSTEINE PROTEASE ATG4"/>
    <property type="match status" value="1"/>
</dbReference>
<evidence type="ECO:0000256" key="13">
    <source>
        <dbReference type="SAM" id="MobiDB-lite"/>
    </source>
</evidence>
<feature type="non-terminal residue" evidence="15">
    <location>
        <position position="1"/>
    </location>
</feature>
<comment type="subcellular location">
    <subcellularLocation>
        <location evidence="1 12">Cytoplasm</location>
    </subcellularLocation>
</comment>
<dbReference type="GO" id="GO:0000423">
    <property type="term" value="P:mitophagy"/>
    <property type="evidence" value="ECO:0007669"/>
    <property type="project" value="TreeGrafter"/>
</dbReference>
<dbReference type="GO" id="GO:0034727">
    <property type="term" value="P:piecemeal microautophagy of the nucleus"/>
    <property type="evidence" value="ECO:0007669"/>
    <property type="project" value="TreeGrafter"/>
</dbReference>
<keyword evidence="9 12" id="KW-0072">Autophagy</keyword>
<feature type="compositionally biased region" description="Basic and acidic residues" evidence="13">
    <location>
        <begin position="103"/>
        <end position="118"/>
    </location>
</feature>
<keyword evidence="6 12" id="KW-0378">Hydrolase</keyword>
<evidence type="ECO:0000256" key="12">
    <source>
        <dbReference type="RuleBase" id="RU363115"/>
    </source>
</evidence>
<evidence type="ECO:0000256" key="4">
    <source>
        <dbReference type="ARBA" id="ARBA00022490"/>
    </source>
</evidence>
<evidence type="ECO:0000256" key="6">
    <source>
        <dbReference type="ARBA" id="ARBA00022801"/>
    </source>
</evidence>
<comment type="function">
    <text evidence="12">Cysteine protease that plays a key role in autophagy by mediating both proteolytic activation and delipidation of ATG8 family proteins.</text>
</comment>
<comment type="catalytic activity">
    <reaction evidence="10">
        <text>[protein]-C-terminal L-amino acid-glycyl-phosphatidylserine + H2O = [protein]-C-terminal L-amino acid-glycine + a 1,2-diacyl-sn-glycero-3-phospho-L-serine</text>
        <dbReference type="Rhea" id="RHEA:67576"/>
        <dbReference type="Rhea" id="RHEA-COMP:17324"/>
        <dbReference type="Rhea" id="RHEA-COMP:17326"/>
        <dbReference type="ChEBI" id="CHEBI:15377"/>
        <dbReference type="ChEBI" id="CHEBI:57262"/>
        <dbReference type="ChEBI" id="CHEBI:172940"/>
        <dbReference type="ChEBI" id="CHEBI:172942"/>
    </reaction>
    <physiologicalReaction direction="left-to-right" evidence="10">
        <dbReference type="Rhea" id="RHEA:67577"/>
    </physiologicalReaction>
</comment>
<dbReference type="AlphaFoldDB" id="A0A7K4X1U8"/>
<dbReference type="GO" id="GO:0015031">
    <property type="term" value="P:protein transport"/>
    <property type="evidence" value="ECO:0007669"/>
    <property type="project" value="UniProtKB-KW"/>
</dbReference>
<reference evidence="15 16" key="1">
    <citation type="submission" date="2019-09" db="EMBL/GenBank/DDBJ databases">
        <title>Bird 10,000 Genomes (B10K) Project - Family phase.</title>
        <authorList>
            <person name="Zhang G."/>
        </authorList>
    </citation>
    <scope>NUCLEOTIDE SEQUENCE [LARGE SCALE GENOMIC DNA]</scope>
    <source>
        <strain evidence="15">B10K-CU-031-13</strain>
        <tissue evidence="15">Muscle</tissue>
    </source>
</reference>
<feature type="domain" description="Peptidase C54 catalytic" evidence="14">
    <location>
        <begin position="33"/>
        <end position="92"/>
    </location>
</feature>
<dbReference type="InterPro" id="IPR005078">
    <property type="entry name" value="Peptidase_C54"/>
</dbReference>
<keyword evidence="16" id="KW-1185">Reference proteome</keyword>
<dbReference type="GO" id="GO:0035973">
    <property type="term" value="P:aggrephagy"/>
    <property type="evidence" value="ECO:0007669"/>
    <property type="project" value="TreeGrafter"/>
</dbReference>
<evidence type="ECO:0000259" key="14">
    <source>
        <dbReference type="Pfam" id="PF03416"/>
    </source>
</evidence>
<keyword evidence="5 12" id="KW-0645">Protease</keyword>
<evidence type="ECO:0000256" key="7">
    <source>
        <dbReference type="ARBA" id="ARBA00022807"/>
    </source>
</evidence>
<dbReference type="InterPro" id="IPR046792">
    <property type="entry name" value="Peptidase_C54_cat"/>
</dbReference>
<dbReference type="PANTHER" id="PTHR22624:SF36">
    <property type="entry name" value="CYSTEINE PROTEASE ATG4D"/>
    <property type="match status" value="1"/>
</dbReference>
<protein>
    <recommendedName>
        <fullName evidence="12">Cysteine protease</fullName>
        <ecNumber evidence="12">3.4.22.-</ecNumber>
    </recommendedName>
</protein>
<dbReference type="SUPFAM" id="SSF54001">
    <property type="entry name" value="Cysteine proteinases"/>
    <property type="match status" value="1"/>
</dbReference>
<evidence type="ECO:0000256" key="8">
    <source>
        <dbReference type="ARBA" id="ARBA00022927"/>
    </source>
</evidence>
<evidence type="ECO:0000256" key="2">
    <source>
        <dbReference type="ARBA" id="ARBA00010958"/>
    </source>
</evidence>
<dbReference type="EMBL" id="VZRD01002812">
    <property type="protein sequence ID" value="NWR40774.1"/>
    <property type="molecule type" value="Genomic_DNA"/>
</dbReference>